<dbReference type="Proteomes" id="UP000177263">
    <property type="component" value="Unassembled WGS sequence"/>
</dbReference>
<dbReference type="AlphaFoldDB" id="A0A1F7YSZ1"/>
<organism evidence="1 2">
    <name type="scientific">Candidatus Woesebacteria bacterium RIFCSPHIGHO2_01_FULL_41_10</name>
    <dbReference type="NCBI Taxonomy" id="1802500"/>
    <lineage>
        <taxon>Bacteria</taxon>
        <taxon>Candidatus Woeseibacteriota</taxon>
    </lineage>
</organism>
<proteinExistence type="predicted"/>
<reference evidence="1 2" key="1">
    <citation type="journal article" date="2016" name="Nat. Commun.">
        <title>Thousands of microbial genomes shed light on interconnected biogeochemical processes in an aquifer system.</title>
        <authorList>
            <person name="Anantharaman K."/>
            <person name="Brown C.T."/>
            <person name="Hug L.A."/>
            <person name="Sharon I."/>
            <person name="Castelle C.J."/>
            <person name="Probst A.J."/>
            <person name="Thomas B.C."/>
            <person name="Singh A."/>
            <person name="Wilkins M.J."/>
            <person name="Karaoz U."/>
            <person name="Brodie E.L."/>
            <person name="Williams K.H."/>
            <person name="Hubbard S.S."/>
            <person name="Banfield J.F."/>
        </authorList>
    </citation>
    <scope>NUCLEOTIDE SEQUENCE [LARGE SCALE GENOMIC DNA]</scope>
</reference>
<protein>
    <submittedName>
        <fullName evidence="1">Uncharacterized protein</fullName>
    </submittedName>
</protein>
<gene>
    <name evidence="1" type="ORF">A2801_00085</name>
</gene>
<comment type="caution">
    <text evidence="1">The sequence shown here is derived from an EMBL/GenBank/DDBJ whole genome shotgun (WGS) entry which is preliminary data.</text>
</comment>
<accession>A0A1F7YSZ1</accession>
<dbReference type="STRING" id="1802500.A2801_00085"/>
<evidence type="ECO:0000313" key="1">
    <source>
        <dbReference type="EMBL" id="OGM29788.1"/>
    </source>
</evidence>
<name>A0A1F7YSZ1_9BACT</name>
<sequence length="104" mass="11832">MEKANVTITLNKGNPDVLEFLQNYDMKVSGLNPGTWVQIVVTIDDNRGNVTNPDIQAHMLDETTTYINTRFKTPGERYREGSLTVTVRNVSADELLAKRVFRFQ</sequence>
<dbReference type="EMBL" id="MGGM01000009">
    <property type="protein sequence ID" value="OGM29788.1"/>
    <property type="molecule type" value="Genomic_DNA"/>
</dbReference>
<evidence type="ECO:0000313" key="2">
    <source>
        <dbReference type="Proteomes" id="UP000177263"/>
    </source>
</evidence>